<keyword evidence="9" id="KW-0739">Sodium transport</keyword>
<comment type="subcellular location">
    <subcellularLocation>
        <location evidence="1">Membrane</location>
        <topology evidence="1">Multi-pass membrane protein</topology>
    </subcellularLocation>
</comment>
<feature type="transmembrane region" description="Helical" evidence="11">
    <location>
        <begin position="252"/>
        <end position="276"/>
    </location>
</feature>
<feature type="transmembrane region" description="Helical" evidence="11">
    <location>
        <begin position="57"/>
        <end position="76"/>
    </location>
</feature>
<keyword evidence="2" id="KW-0813">Transport</keyword>
<evidence type="ECO:0000256" key="8">
    <source>
        <dbReference type="ARBA" id="ARBA00023136"/>
    </source>
</evidence>
<evidence type="ECO:0000256" key="2">
    <source>
        <dbReference type="ARBA" id="ARBA00022448"/>
    </source>
</evidence>
<dbReference type="PANTHER" id="PTHR43269:SF2">
    <property type="entry name" value="SODIUM_PROTON ANTIPORTER 1-RELATED"/>
    <property type="match status" value="1"/>
</dbReference>
<feature type="domain" description="Citrate transporter-like" evidence="12">
    <location>
        <begin position="49"/>
        <end position="398"/>
    </location>
</feature>
<feature type="transmembrane region" description="Helical" evidence="11">
    <location>
        <begin position="96"/>
        <end position="115"/>
    </location>
</feature>
<dbReference type="NCBIfam" id="NF038006">
    <property type="entry name" value="NhaD_1"/>
    <property type="match status" value="2"/>
</dbReference>
<dbReference type="KEGG" id="alp:LPB137_08195"/>
<dbReference type="AlphaFoldDB" id="A0A1P8KMN5"/>
<feature type="transmembrane region" description="Helical" evidence="11">
    <location>
        <begin position="430"/>
        <end position="452"/>
    </location>
</feature>
<keyword evidence="4 11" id="KW-0812">Transmembrane</keyword>
<dbReference type="EMBL" id="CP019070">
    <property type="protein sequence ID" value="APW65837.1"/>
    <property type="molecule type" value="Genomic_DNA"/>
</dbReference>
<keyword evidence="6" id="KW-0915">Sodium</keyword>
<name>A0A1P8KMN5_9BACT</name>
<evidence type="ECO:0000256" key="7">
    <source>
        <dbReference type="ARBA" id="ARBA00023065"/>
    </source>
</evidence>
<dbReference type="Pfam" id="PF03600">
    <property type="entry name" value="CitMHS"/>
    <property type="match status" value="1"/>
</dbReference>
<dbReference type="OrthoDB" id="9772058at2"/>
<keyword evidence="14" id="KW-1185">Reference proteome</keyword>
<feature type="transmembrane region" description="Helical" evidence="11">
    <location>
        <begin position="391"/>
        <end position="410"/>
    </location>
</feature>
<dbReference type="PANTHER" id="PTHR43269">
    <property type="entry name" value="SODIUM/PROTON ANTIPORTER 1-RELATED"/>
    <property type="match status" value="1"/>
</dbReference>
<evidence type="ECO:0000256" key="1">
    <source>
        <dbReference type="ARBA" id="ARBA00004141"/>
    </source>
</evidence>
<evidence type="ECO:0000256" key="11">
    <source>
        <dbReference type="SAM" id="Phobius"/>
    </source>
</evidence>
<evidence type="ECO:0000259" key="12">
    <source>
        <dbReference type="Pfam" id="PF03600"/>
    </source>
</evidence>
<feature type="transmembrane region" description="Helical" evidence="11">
    <location>
        <begin position="27"/>
        <end position="45"/>
    </location>
</feature>
<feature type="transmembrane region" description="Helical" evidence="11">
    <location>
        <begin position="322"/>
        <end position="348"/>
    </location>
</feature>
<dbReference type="RefSeq" id="WP_076086890.1">
    <property type="nucleotide sequence ID" value="NZ_CP019070.1"/>
</dbReference>
<keyword evidence="3" id="KW-0050">Antiport</keyword>
<dbReference type="GO" id="GO:0006814">
    <property type="term" value="P:sodium ion transport"/>
    <property type="evidence" value="ECO:0007669"/>
    <property type="project" value="UniProtKB-KW"/>
</dbReference>
<dbReference type="STRING" id="1850254.LPB137_08195"/>
<dbReference type="GO" id="GO:0015297">
    <property type="term" value="F:antiporter activity"/>
    <property type="evidence" value="ECO:0007669"/>
    <property type="project" value="UniProtKB-KW"/>
</dbReference>
<dbReference type="InterPro" id="IPR045016">
    <property type="entry name" value="NhaD-like"/>
</dbReference>
<sequence>MFKYLISFSMFSITLFANENQIPDLTSTWVGFATLIIFIIGYYFVANEEKYHMDKAIPALFIGIFSFLLIAVYYYFNGLDIHLVHDESEKVILEIAEIFFFLFVAMTYIECLLHMHVFDALKYKLISRGYTYKKLFWLTGLIAFFLSPIADNLTTALILSTVLITIEKENKEFLVPSAINIVVAANAGGAWSPFGDITTLMAWTAGKGSFSDFIFLFPASIIGYFITAFLLSRFVPTSKPVFDSSKEEKLQMAIGAKVVIFLGFITLLSAVISHQILDFPAMWGMMFGLTLLKIYSHLLSIRYGSDHLNIFRAMSKIENNTLMFFFGILAAVGALYFVGWLTLLSSVYNPNVLGPTLSNIGVGFLSAIVDNVPVMSAVLKANPDMNTSQWMLVTLTAGIGGSLISFGSAAGVGVMGKLKGIYTFSAHMKFAWTILIGYFVSIGIWYFQFIVLNIN</sequence>
<keyword evidence="8 11" id="KW-0472">Membrane</keyword>
<dbReference type="GO" id="GO:0016020">
    <property type="term" value="C:membrane"/>
    <property type="evidence" value="ECO:0007669"/>
    <property type="project" value="UniProtKB-SubCell"/>
</dbReference>
<evidence type="ECO:0000313" key="14">
    <source>
        <dbReference type="Proteomes" id="UP000186074"/>
    </source>
</evidence>
<reference evidence="13 14" key="1">
    <citation type="submission" date="2017-01" db="EMBL/GenBank/DDBJ databases">
        <title>Genome sequencing of Arcobacter sp. LPB0137.</title>
        <authorList>
            <person name="Lee G.-W."/>
            <person name="Yi H."/>
        </authorList>
    </citation>
    <scope>NUCLEOTIDE SEQUENCE [LARGE SCALE GENOMIC DNA]</scope>
    <source>
        <strain evidence="13 14">LPB0137</strain>
    </source>
</reference>
<evidence type="ECO:0000256" key="3">
    <source>
        <dbReference type="ARBA" id="ARBA00022449"/>
    </source>
</evidence>
<accession>A0A1P8KMN5</accession>
<evidence type="ECO:0000256" key="6">
    <source>
        <dbReference type="ARBA" id="ARBA00023053"/>
    </source>
</evidence>
<protein>
    <submittedName>
        <fullName evidence="13">Sodium:proton antiporter</fullName>
    </submittedName>
</protein>
<keyword evidence="5 11" id="KW-1133">Transmembrane helix</keyword>
<keyword evidence="7" id="KW-0406">Ion transport</keyword>
<evidence type="ECO:0000256" key="9">
    <source>
        <dbReference type="ARBA" id="ARBA00023201"/>
    </source>
</evidence>
<proteinExistence type="inferred from homology"/>
<comment type="similarity">
    <text evidence="10">Belongs to the NhaD Na(+)/H(+) (TC 2.A.62) antiporter family.</text>
</comment>
<evidence type="ECO:0000256" key="10">
    <source>
        <dbReference type="ARBA" id="ARBA00025753"/>
    </source>
</evidence>
<feature type="transmembrane region" description="Helical" evidence="11">
    <location>
        <begin position="213"/>
        <end position="231"/>
    </location>
</feature>
<evidence type="ECO:0000256" key="4">
    <source>
        <dbReference type="ARBA" id="ARBA00022692"/>
    </source>
</evidence>
<feature type="transmembrane region" description="Helical" evidence="11">
    <location>
        <begin position="282"/>
        <end position="301"/>
    </location>
</feature>
<evidence type="ECO:0000256" key="5">
    <source>
        <dbReference type="ARBA" id="ARBA00022989"/>
    </source>
</evidence>
<evidence type="ECO:0000313" key="13">
    <source>
        <dbReference type="EMBL" id="APW65837.1"/>
    </source>
</evidence>
<feature type="transmembrane region" description="Helical" evidence="11">
    <location>
        <begin position="360"/>
        <end position="379"/>
    </location>
</feature>
<organism evidence="13 14">
    <name type="scientific">Poseidonibacter parvus</name>
    <dbReference type="NCBI Taxonomy" id="1850254"/>
    <lineage>
        <taxon>Bacteria</taxon>
        <taxon>Pseudomonadati</taxon>
        <taxon>Campylobacterota</taxon>
        <taxon>Epsilonproteobacteria</taxon>
        <taxon>Campylobacterales</taxon>
        <taxon>Arcobacteraceae</taxon>
        <taxon>Poseidonibacter</taxon>
    </lineage>
</organism>
<gene>
    <name evidence="13" type="ORF">LPB137_08195</name>
</gene>
<feature type="transmembrane region" description="Helical" evidence="11">
    <location>
        <begin position="135"/>
        <end position="166"/>
    </location>
</feature>
<dbReference type="Proteomes" id="UP000186074">
    <property type="component" value="Chromosome"/>
</dbReference>
<dbReference type="InterPro" id="IPR004680">
    <property type="entry name" value="Cit_transptr-like_dom"/>
</dbReference>